<dbReference type="GO" id="GO:0051015">
    <property type="term" value="F:actin filament binding"/>
    <property type="evidence" value="ECO:0007669"/>
    <property type="project" value="InterPro"/>
</dbReference>
<evidence type="ECO:0008006" key="15">
    <source>
        <dbReference type="Google" id="ProtNLM"/>
    </source>
</evidence>
<reference evidence="14" key="2">
    <citation type="journal article" date="2007" name="PLoS Biol.">
        <title>Survey sequencing and comparative analysis of the elephant shark (Callorhinchus milii) genome.</title>
        <authorList>
            <person name="Venkatesh B."/>
            <person name="Kirkness E.F."/>
            <person name="Loh Y.H."/>
            <person name="Halpern A.L."/>
            <person name="Lee A.P."/>
            <person name="Johnson J."/>
            <person name="Dandona N."/>
            <person name="Viswanathan L.D."/>
            <person name="Tay A."/>
            <person name="Venter J.C."/>
            <person name="Strausberg R.L."/>
            <person name="Brenner S."/>
        </authorList>
    </citation>
    <scope>NUCLEOTIDE SEQUENCE [LARGE SCALE GENOMIC DNA]</scope>
</reference>
<dbReference type="InterPro" id="IPR036034">
    <property type="entry name" value="PDZ_sf"/>
</dbReference>
<evidence type="ECO:0000256" key="7">
    <source>
        <dbReference type="PROSITE-ProRule" id="PRU00637"/>
    </source>
</evidence>
<feature type="region of interest" description="Disordered" evidence="9">
    <location>
        <begin position="71"/>
        <end position="193"/>
    </location>
</feature>
<feature type="region of interest" description="Disordered" evidence="9">
    <location>
        <begin position="724"/>
        <end position="757"/>
    </location>
</feature>
<feature type="domain" description="PDZ" evidence="10">
    <location>
        <begin position="1"/>
        <end position="55"/>
    </location>
</feature>
<feature type="compositionally biased region" description="Low complexity" evidence="9">
    <location>
        <begin position="727"/>
        <end position="742"/>
    </location>
</feature>
<dbReference type="Ensembl" id="ENSCMIT00000018108.1">
    <property type="protein sequence ID" value="ENSCMIP00000017768.1"/>
    <property type="gene ID" value="ENSCMIG00000008435.1"/>
</dbReference>
<feature type="compositionally biased region" description="Polar residues" evidence="9">
    <location>
        <begin position="854"/>
        <end position="864"/>
    </location>
</feature>
<feature type="region of interest" description="Disordered" evidence="9">
    <location>
        <begin position="785"/>
        <end position="865"/>
    </location>
</feature>
<keyword evidence="3" id="KW-0963">Cytoplasm</keyword>
<feature type="region of interest" description="Disordered" evidence="9">
    <location>
        <begin position="408"/>
        <end position="451"/>
    </location>
</feature>
<feature type="compositionally biased region" description="Polar residues" evidence="9">
    <location>
        <begin position="137"/>
        <end position="150"/>
    </location>
</feature>
<evidence type="ECO:0000256" key="3">
    <source>
        <dbReference type="ARBA" id="ARBA00022490"/>
    </source>
</evidence>
<sequence length="1990" mass="222469">MIEEGGKSDLLSNRLQVGDEVANINDVELSGYRQEAITLVKGSYKTLKLLIRRRTEQVCRPHSWHSTKLVEHQPDSSMMQISQGTVSTPWHQPYHSSSSTSDLSGYDHGYLRRSPDQYSSRGSMESLDHTNPPYPSCSLSPAKSTNSIDQFSHHHSKRDSAYSSFSTSSSIPEYPPPSLSNEPSYSMENMPSRNSLHEGIRQADIKYVKTVYDHHRGISEEQEVCCPSMMRNSESRTQADARSYYRPYTGNRHSIGPVWNNPNRSSLEIDSKTPPPPPPARSDSFMAIRSHEKPTPWSSLDGQAKTVRPQPKGAWPYHSNAGSSGQTHPLKPVFIEGQLNTVLEKSPESSPATQPKHCYPQTPQPGQPMLPTGVYPVPQPEPRFAQAPGNRNNCLHQSANNGFLNPALSKESSFASPSSFERTKHTPCNVENKNQSTTNKPSVYYQPSGAQPGLNNRYEMVSERTEGQYGHYRAHVLPNSKGVYDTAAVLPDAGPVSCPNTPVGMSTATLEAHYYCRPSDRQQHAQHKRDGSDRPLATQPRESWQGKGHPDGDCSRWKPQPEDHMPRSWSDSQDRPGISSPFRQSNGESKALHRRQHSLDAKASCQWESYNDVRLSQKWGQESREQPTDHWSSYGRQQSLKHSGNHSDIIQSPYTPVRGEEQNHRSDLSRSRSSTSSTQSSHSSQYGKPEVSKRCSVLETVSKIEQREHDGEKLPNPRSLHLAPEYSRLSQSSSNRNSLTSTEDPRNRYSLQEGPTLRQAIHPITNLISADRTPILHHLTCENREMGSRLEDPKPRDAASQSTFKPLQRSSSSSIASLPITNMAAQLHTSKSSPRLVDDGDDKDPLWGDDPQDVSGSPPDNSFNRAYRNSLKNAQTKVLRATSFRRIDLGIVSSYQNKQRPSSAHVGPASQARIFSAPKDRPRAVTMDMRSTTPEASGKEFAGAPQHMLRIGSRKRLTAEQKKRSYSEPEKINQLGVSDTESSPSSQQKKDWTFVFPEPTELKSVADKRRLFERDGRALSTADLSKPELKQFQQNALADYIHRKTGKRPFVQDTGSVRERLQNTFLGQSRSDVQSLSSSSSMSSLQDQSVYCRQPVDRLAETGRVSSTLPPGLSGAFDFDEDGYQASVGASLSRRRADLERIYRSEMMLNKTFQQELDRAYSPFHPTQHPQQQHSSFDRHSFARNSGKFASAENLLERSEHPVPVHSRSRSSPSTEVIRQDVVAGANRVVGISAKDQLPLLRRMGMDCMGSSCGVPLTPGSRLQHLPRPQRSDLNRPLTRPGSHDWSFSNEAKDSRDKAVATQHLAIYEKEPSSLGMHRVSSWNDRHRPLDTYRPSSTSGIVLPASVAPLCISETMAHSKAASEQCIKSNASIQDNRGSGLTKAAQGSFTNYPPEDTALEEATRRKVVSPQRPPPPKLKWVNPGSEEPVKRPAIPRYSGSNLNPSQWEPSRTAQSSGSSESETPPPRPPSPQDSVLLTTSPAQFHLRSASYPDEDDVFIQEPEPQANSFQIFPPPPPPSPSLQDPSAVANAHYKEFPPPPPLIDFKEEPSTEFSSGNEQEASHRFSESYPVKDRLQVTAEESQTRWIHSNSSQLGPNLPVTNHEPETLAIATIPRESNSPHPTPQLHQDSGESFIPTEDPAAAEAQTTKQENRGIIGQVESSFLEGNQKSPEDLKSEKLAKEIIIKDKSLADILDPDSKMKTTMDLMEGIFPRGSTVRQEAQHRRPRVKKLLNKSVSEEEKKEEKETVTAMVHCPTYYSTSALKAELLNKVKDMQENVTEEDQEEEPDVNEKKSELIESITCKLQNLREAKESLAADIKMNTALEEEVEALIGNHCKSNEFEKYKMFVGDLDKVVNLLLSLSGRLARVENVLKNLDENANAEERNSLNEKRKLLLGQHEDAKELKENLDRRARLVLEILGNYLMEEQLRDYQHFVKMKAALLMEQRELDDKIKLGEEQLKCLRESLPTDFVRQRTATQPSGHSAATPSAL</sequence>
<evidence type="ECO:0000259" key="11">
    <source>
        <dbReference type="PROSITE" id="PS51306"/>
    </source>
</evidence>
<dbReference type="GO" id="GO:0007015">
    <property type="term" value="P:actin filament organization"/>
    <property type="evidence" value="ECO:0007669"/>
    <property type="project" value="TreeGrafter"/>
</dbReference>
<feature type="compositionally biased region" description="Polar residues" evidence="9">
    <location>
        <begin position="344"/>
        <end position="353"/>
    </location>
</feature>
<feature type="region of interest" description="Disordered" evidence="9">
    <location>
        <begin position="1258"/>
        <end position="1295"/>
    </location>
</feature>
<dbReference type="GO" id="GO:0043296">
    <property type="term" value="C:apical junction complex"/>
    <property type="evidence" value="ECO:0007669"/>
    <property type="project" value="TreeGrafter"/>
</dbReference>
<dbReference type="GeneTree" id="ENSGT00940000157778"/>
<feature type="compositionally biased region" description="Basic and acidic residues" evidence="9">
    <location>
        <begin position="785"/>
        <end position="797"/>
    </location>
</feature>
<dbReference type="InterPro" id="IPR014800">
    <property type="entry name" value="ASD1_dom"/>
</dbReference>
<feature type="region of interest" description="Disordered" evidence="9">
    <location>
        <begin position="1970"/>
        <end position="1990"/>
    </location>
</feature>
<feature type="compositionally biased region" description="Low complexity" evidence="9">
    <location>
        <begin position="1204"/>
        <end position="1214"/>
    </location>
</feature>
<keyword evidence="14" id="KW-1185">Reference proteome</keyword>
<proteinExistence type="inferred from homology"/>
<keyword evidence="8" id="KW-0175">Coiled coil</keyword>
<dbReference type="PROSITE" id="PS50106">
    <property type="entry name" value="PDZ"/>
    <property type="match status" value="1"/>
</dbReference>
<feature type="coiled-coil region" evidence="8">
    <location>
        <begin position="1764"/>
        <end position="1827"/>
    </location>
</feature>
<feature type="compositionally biased region" description="Polar residues" evidence="9">
    <location>
        <begin position="975"/>
        <end position="987"/>
    </location>
</feature>
<feature type="compositionally biased region" description="Polar residues" evidence="9">
    <location>
        <begin position="75"/>
        <end position="90"/>
    </location>
</feature>
<keyword evidence="6" id="KW-0206">Cytoskeleton</keyword>
<feature type="compositionally biased region" description="Basic and acidic residues" evidence="9">
    <location>
        <begin position="1560"/>
        <end position="1575"/>
    </location>
</feature>
<feature type="compositionally biased region" description="Low complexity" evidence="9">
    <location>
        <begin position="161"/>
        <end position="170"/>
    </location>
</feature>
<feature type="region of interest" description="Disordered" evidence="9">
    <location>
        <begin position="618"/>
        <end position="694"/>
    </location>
</feature>
<organism evidence="13 14">
    <name type="scientific">Callorhinchus milii</name>
    <name type="common">Ghost shark</name>
    <dbReference type="NCBI Taxonomy" id="7868"/>
    <lineage>
        <taxon>Eukaryota</taxon>
        <taxon>Metazoa</taxon>
        <taxon>Chordata</taxon>
        <taxon>Craniata</taxon>
        <taxon>Vertebrata</taxon>
        <taxon>Chondrichthyes</taxon>
        <taxon>Holocephali</taxon>
        <taxon>Chimaeriformes</taxon>
        <taxon>Callorhinchidae</taxon>
        <taxon>Callorhinchus</taxon>
    </lineage>
</organism>
<dbReference type="PANTHER" id="PTHR15012">
    <property type="entry name" value="APICAL PROTEIN/SHROOM-RELATED"/>
    <property type="match status" value="1"/>
</dbReference>
<evidence type="ECO:0000259" key="12">
    <source>
        <dbReference type="PROSITE" id="PS51307"/>
    </source>
</evidence>
<keyword evidence="4" id="KW-0493">Microtubule</keyword>
<feature type="compositionally biased region" description="Polar residues" evidence="9">
    <location>
        <begin position="629"/>
        <end position="654"/>
    </location>
</feature>
<evidence type="ECO:0000313" key="13">
    <source>
        <dbReference type="Ensembl" id="ENSCMIP00000017768.1"/>
    </source>
</evidence>
<evidence type="ECO:0000256" key="4">
    <source>
        <dbReference type="ARBA" id="ARBA00022701"/>
    </source>
</evidence>
<feature type="compositionally biased region" description="Polar residues" evidence="9">
    <location>
        <begin position="1579"/>
        <end position="1595"/>
    </location>
</feature>
<evidence type="ECO:0000256" key="1">
    <source>
        <dbReference type="ARBA" id="ARBA00004245"/>
    </source>
</evidence>
<dbReference type="PANTHER" id="PTHR15012:SF33">
    <property type="entry name" value="PROTEIN SHROOM3"/>
    <property type="match status" value="1"/>
</dbReference>
<dbReference type="Proteomes" id="UP000314986">
    <property type="component" value="Unassembled WGS sequence"/>
</dbReference>
<dbReference type="Pfam" id="PF08688">
    <property type="entry name" value="ASD1"/>
    <property type="match status" value="1"/>
</dbReference>
<evidence type="ECO:0000256" key="8">
    <source>
        <dbReference type="SAM" id="Coils"/>
    </source>
</evidence>
<dbReference type="GO" id="GO:0016324">
    <property type="term" value="C:apical plasma membrane"/>
    <property type="evidence" value="ECO:0007669"/>
    <property type="project" value="TreeGrafter"/>
</dbReference>
<feature type="compositionally biased region" description="Polar residues" evidence="9">
    <location>
        <begin position="1974"/>
        <end position="1990"/>
    </location>
</feature>
<feature type="compositionally biased region" description="Polar residues" evidence="9">
    <location>
        <begin position="1615"/>
        <end position="1628"/>
    </location>
</feature>
<dbReference type="Pfam" id="PF08687">
    <property type="entry name" value="ASD2"/>
    <property type="match status" value="1"/>
</dbReference>
<dbReference type="InterPro" id="IPR014799">
    <property type="entry name" value="ASD2_dom"/>
</dbReference>
<feature type="region of interest" description="Disordered" evidence="9">
    <location>
        <begin position="951"/>
        <end position="991"/>
    </location>
</feature>
<feature type="region of interest" description="Disordered" evidence="9">
    <location>
        <begin position="1374"/>
        <end position="1602"/>
    </location>
</feature>
<feature type="compositionally biased region" description="Low complexity" evidence="9">
    <location>
        <begin position="1450"/>
        <end position="1462"/>
    </location>
</feature>
<feature type="region of interest" description="Disordered" evidence="9">
    <location>
        <begin position="344"/>
        <end position="384"/>
    </location>
</feature>
<dbReference type="PROSITE" id="PS51306">
    <property type="entry name" value="ASD1"/>
    <property type="match status" value="1"/>
</dbReference>
<dbReference type="Gene3D" id="6.10.250.3120">
    <property type="match status" value="1"/>
</dbReference>
<feature type="domain" description="ASD1" evidence="11">
    <location>
        <begin position="871"/>
        <end position="976"/>
    </location>
</feature>
<evidence type="ECO:0000259" key="10">
    <source>
        <dbReference type="PROSITE" id="PS50106"/>
    </source>
</evidence>
<feature type="compositionally biased region" description="Low complexity" evidence="9">
    <location>
        <begin position="671"/>
        <end position="685"/>
    </location>
</feature>
<feature type="compositionally biased region" description="Polar residues" evidence="9">
    <location>
        <begin position="1374"/>
        <end position="1391"/>
    </location>
</feature>
<feature type="compositionally biased region" description="Polar residues" evidence="9">
    <location>
        <begin position="429"/>
        <end position="441"/>
    </location>
</feature>
<feature type="region of interest" description="Disordered" evidence="9">
    <location>
        <begin position="247"/>
        <end position="330"/>
    </location>
</feature>
<evidence type="ECO:0000256" key="9">
    <source>
        <dbReference type="SAM" id="MobiDB-lite"/>
    </source>
</evidence>
<evidence type="ECO:0000256" key="5">
    <source>
        <dbReference type="ARBA" id="ARBA00023203"/>
    </source>
</evidence>
<accession>A0A4W3HKY5</accession>
<feature type="compositionally biased region" description="Polar residues" evidence="9">
    <location>
        <begin position="1438"/>
        <end position="1449"/>
    </location>
</feature>
<feature type="compositionally biased region" description="Basic and acidic residues" evidence="9">
    <location>
        <begin position="957"/>
        <end position="971"/>
    </location>
</feature>
<dbReference type="PROSITE" id="PS51307">
    <property type="entry name" value="ASD2"/>
    <property type="match status" value="1"/>
</dbReference>
<dbReference type="KEGG" id="cmk:103175762"/>
<dbReference type="GO" id="GO:0030864">
    <property type="term" value="C:cortical actin cytoskeleton"/>
    <property type="evidence" value="ECO:0007669"/>
    <property type="project" value="TreeGrafter"/>
</dbReference>
<dbReference type="GO" id="GO:0005912">
    <property type="term" value="C:adherens junction"/>
    <property type="evidence" value="ECO:0007669"/>
    <property type="project" value="TreeGrafter"/>
</dbReference>
<evidence type="ECO:0000256" key="2">
    <source>
        <dbReference type="ARBA" id="ARBA00006469"/>
    </source>
</evidence>
<feature type="compositionally biased region" description="Low complexity" evidence="9">
    <location>
        <begin position="409"/>
        <end position="420"/>
    </location>
</feature>
<dbReference type="CTD" id="57619"/>
<feature type="region of interest" description="Disordered" evidence="9">
    <location>
        <begin position="1614"/>
        <end position="1637"/>
    </location>
</feature>
<dbReference type="InterPro" id="IPR027685">
    <property type="entry name" value="Shroom_fam"/>
</dbReference>
<reference evidence="13" key="5">
    <citation type="submission" date="2025-09" db="UniProtKB">
        <authorList>
            <consortium name="Ensembl"/>
        </authorList>
    </citation>
    <scope>IDENTIFICATION</scope>
</reference>
<feature type="region of interest" description="Disordered" evidence="9">
    <location>
        <begin position="519"/>
        <end position="597"/>
    </location>
</feature>
<gene>
    <name evidence="13" type="primary">shroom3</name>
</gene>
<comment type="similarity">
    <text evidence="2">Belongs to the shroom family.</text>
</comment>
<dbReference type="GO" id="GO:0005874">
    <property type="term" value="C:microtubule"/>
    <property type="evidence" value="ECO:0007669"/>
    <property type="project" value="UniProtKB-KW"/>
</dbReference>
<feature type="region of interest" description="Disordered" evidence="9">
    <location>
        <begin position="1068"/>
        <end position="1088"/>
    </location>
</feature>
<feature type="compositionally biased region" description="Basic and acidic residues" evidence="9">
    <location>
        <begin position="658"/>
        <end position="670"/>
    </location>
</feature>
<protein>
    <recommendedName>
        <fullName evidence="15">Protein Shroom3</fullName>
    </recommendedName>
</protein>
<reference evidence="14" key="1">
    <citation type="journal article" date="2006" name="Science">
        <title>Ancient noncoding elements conserved in the human genome.</title>
        <authorList>
            <person name="Venkatesh B."/>
            <person name="Kirkness E.F."/>
            <person name="Loh Y.H."/>
            <person name="Halpern A.L."/>
            <person name="Lee A.P."/>
            <person name="Johnson J."/>
            <person name="Dandona N."/>
            <person name="Viswanathan L.D."/>
            <person name="Tay A."/>
            <person name="Venter J.C."/>
            <person name="Strausberg R.L."/>
            <person name="Brenner S."/>
        </authorList>
    </citation>
    <scope>NUCLEOTIDE SEQUENCE [LARGE SCALE GENOMIC DNA]</scope>
</reference>
<feature type="domain" description="ASD2" evidence="12">
    <location>
        <begin position="1677"/>
        <end position="1967"/>
    </location>
</feature>
<feature type="compositionally biased region" description="Basic and acidic residues" evidence="9">
    <location>
        <begin position="519"/>
        <end position="533"/>
    </location>
</feature>
<dbReference type="Gene3D" id="2.30.42.10">
    <property type="match status" value="1"/>
</dbReference>
<feature type="region of interest" description="Disordered" evidence="9">
    <location>
        <begin position="1194"/>
        <end position="1216"/>
    </location>
</feature>
<comment type="subcellular location">
    <subcellularLocation>
        <location evidence="1">Cytoplasm</location>
        <location evidence="1">Cytoskeleton</location>
    </subcellularLocation>
</comment>
<evidence type="ECO:0000256" key="6">
    <source>
        <dbReference type="ARBA" id="ARBA00023212"/>
    </source>
</evidence>
<dbReference type="OrthoDB" id="10063560at2759"/>
<feature type="compositionally biased region" description="Basic and acidic residues" evidence="9">
    <location>
        <begin position="548"/>
        <end position="566"/>
    </location>
</feature>
<feature type="coiled-coil region" evidence="8">
    <location>
        <begin position="1858"/>
        <end position="1911"/>
    </location>
</feature>
<name>A0A4W3HKY5_CALMI</name>
<evidence type="ECO:0000313" key="14">
    <source>
        <dbReference type="Proteomes" id="UP000314986"/>
    </source>
</evidence>
<feature type="compositionally biased region" description="Polar residues" evidence="9">
    <location>
        <begin position="179"/>
        <end position="193"/>
    </location>
</feature>
<reference evidence="14" key="3">
    <citation type="journal article" date="2014" name="Nature">
        <title>Elephant shark genome provides unique insights into gnathostome evolution.</title>
        <authorList>
            <consortium name="International Elephant Shark Genome Sequencing Consortium"/>
            <person name="Venkatesh B."/>
            <person name="Lee A.P."/>
            <person name="Ravi V."/>
            <person name="Maurya A.K."/>
            <person name="Lian M.M."/>
            <person name="Swann J.B."/>
            <person name="Ohta Y."/>
            <person name="Flajnik M.F."/>
            <person name="Sutoh Y."/>
            <person name="Kasahara M."/>
            <person name="Hoon S."/>
            <person name="Gangu V."/>
            <person name="Roy S.W."/>
            <person name="Irimia M."/>
            <person name="Korzh V."/>
            <person name="Kondrychyn I."/>
            <person name="Lim Z.W."/>
            <person name="Tay B.H."/>
            <person name="Tohari S."/>
            <person name="Kong K.W."/>
            <person name="Ho S."/>
            <person name="Lorente-Galdos B."/>
            <person name="Quilez J."/>
            <person name="Marques-Bonet T."/>
            <person name="Raney B.J."/>
            <person name="Ingham P.W."/>
            <person name="Tay A."/>
            <person name="Hillier L.W."/>
            <person name="Minx P."/>
            <person name="Boehm T."/>
            <person name="Wilson R.K."/>
            <person name="Brenner S."/>
            <person name="Warren W.C."/>
        </authorList>
    </citation>
    <scope>NUCLEOTIDE SEQUENCE [LARGE SCALE GENOMIC DNA]</scope>
</reference>
<feature type="compositionally biased region" description="Polar residues" evidence="9">
    <location>
        <begin position="799"/>
        <end position="833"/>
    </location>
</feature>
<keyword evidence="5 7" id="KW-0009">Actin-binding</keyword>
<dbReference type="SUPFAM" id="SSF50156">
    <property type="entry name" value="PDZ domain-like"/>
    <property type="match status" value="1"/>
</dbReference>
<dbReference type="InterPro" id="IPR001478">
    <property type="entry name" value="PDZ"/>
</dbReference>
<dbReference type="GeneID" id="103175762"/>
<reference evidence="13" key="4">
    <citation type="submission" date="2025-08" db="UniProtKB">
        <authorList>
            <consortium name="Ensembl"/>
        </authorList>
    </citation>
    <scope>IDENTIFICATION</scope>
</reference>